<dbReference type="GO" id="GO:0051537">
    <property type="term" value="F:2 iron, 2 sulfur cluster binding"/>
    <property type="evidence" value="ECO:0007669"/>
    <property type="project" value="UniProtKB-KW"/>
</dbReference>
<evidence type="ECO:0000256" key="3">
    <source>
        <dbReference type="ARBA" id="ARBA00012236"/>
    </source>
</evidence>
<dbReference type="SUPFAM" id="SSF102114">
    <property type="entry name" value="Radical SAM enzymes"/>
    <property type="match status" value="1"/>
</dbReference>
<proteinExistence type="inferred from homology"/>
<evidence type="ECO:0000256" key="4">
    <source>
        <dbReference type="ARBA" id="ARBA00022485"/>
    </source>
</evidence>
<dbReference type="NCBIfam" id="TIGR00433">
    <property type="entry name" value="bioB"/>
    <property type="match status" value="1"/>
</dbReference>
<dbReference type="UniPathway" id="UPA00078">
    <property type="reaction ID" value="UER00162"/>
</dbReference>
<dbReference type="PANTHER" id="PTHR22976:SF2">
    <property type="entry name" value="BIOTIN SYNTHASE, MITOCHONDRIAL"/>
    <property type="match status" value="1"/>
</dbReference>
<evidence type="ECO:0000256" key="1">
    <source>
        <dbReference type="ARBA" id="ARBA00004942"/>
    </source>
</evidence>
<feature type="binding site" evidence="13 14">
    <location>
        <position position="63"/>
    </location>
    <ligand>
        <name>[2Fe-2S] cluster</name>
        <dbReference type="ChEBI" id="CHEBI:190135"/>
    </ligand>
</feature>
<evidence type="ECO:0000259" key="15">
    <source>
        <dbReference type="PROSITE" id="PS51918"/>
    </source>
</evidence>
<dbReference type="Gene3D" id="3.20.20.70">
    <property type="entry name" value="Aldolase class I"/>
    <property type="match status" value="1"/>
</dbReference>
<dbReference type="EC" id="2.8.1.6" evidence="3 13"/>
<gene>
    <name evidence="13 17" type="primary">bioB</name>
    <name evidence="17" type="ORF">ERS686654_02142</name>
    <name evidence="16" type="ORF">ERS739220_01997</name>
</gene>
<evidence type="ECO:0000313" key="18">
    <source>
        <dbReference type="Proteomes" id="UP000052237"/>
    </source>
</evidence>
<evidence type="ECO:0000313" key="17">
    <source>
        <dbReference type="EMBL" id="CUU90593.1"/>
    </source>
</evidence>
<dbReference type="HAMAP" id="MF_01694">
    <property type="entry name" value="BioB"/>
    <property type="match status" value="1"/>
</dbReference>
<name>A0A0S4T167_CAMHY</name>
<comment type="similarity">
    <text evidence="2 13">Belongs to the radical SAM superfamily. Biotin synthase family.</text>
</comment>
<dbReference type="InterPro" id="IPR010722">
    <property type="entry name" value="BATS_dom"/>
</dbReference>
<dbReference type="Proteomes" id="UP000052257">
    <property type="component" value="Unassembled WGS sequence"/>
</dbReference>
<dbReference type="GO" id="GO:0051539">
    <property type="term" value="F:4 iron, 4 sulfur cluster binding"/>
    <property type="evidence" value="ECO:0007669"/>
    <property type="project" value="UniProtKB-KW"/>
</dbReference>
<keyword evidence="11 13" id="KW-0411">Iron-sulfur</keyword>
<organism evidence="17 18">
    <name type="scientific">Campylobacter hyointestinalis subsp. hyointestinalis</name>
    <dbReference type="NCBI Taxonomy" id="91352"/>
    <lineage>
        <taxon>Bacteria</taxon>
        <taxon>Pseudomonadati</taxon>
        <taxon>Campylobacterota</taxon>
        <taxon>Epsilonproteobacteria</taxon>
        <taxon>Campylobacterales</taxon>
        <taxon>Campylobacteraceae</taxon>
        <taxon>Campylobacter</taxon>
    </lineage>
</organism>
<reference evidence="18 19" key="1">
    <citation type="submission" date="2015-11" db="EMBL/GenBank/DDBJ databases">
        <authorList>
            <consortium name="Pathogen Informatics"/>
        </authorList>
    </citation>
    <scope>NUCLEOTIDE SEQUENCE [LARGE SCALE GENOMIC DNA]</scope>
    <source>
        <strain evidence="17 18">006A-0059</strain>
        <strain evidence="16 19">006A-0191</strain>
    </source>
</reference>
<dbReference type="PROSITE" id="PS51918">
    <property type="entry name" value="RADICAL_SAM"/>
    <property type="match status" value="1"/>
</dbReference>
<accession>A0A0S4T167</accession>
<dbReference type="SFLD" id="SFLDS00029">
    <property type="entry name" value="Radical_SAM"/>
    <property type="match status" value="1"/>
</dbReference>
<keyword evidence="7 13" id="KW-0001">2Fe-2S</keyword>
<evidence type="ECO:0000256" key="7">
    <source>
        <dbReference type="ARBA" id="ARBA00022714"/>
    </source>
</evidence>
<feature type="binding site" evidence="13 14">
    <location>
        <position position="19"/>
    </location>
    <ligand>
        <name>[4Fe-4S] cluster</name>
        <dbReference type="ChEBI" id="CHEBI:49883"/>
        <note>4Fe-4S-S-AdoMet</note>
    </ligand>
</feature>
<protein>
    <recommendedName>
        <fullName evidence="3 13">Biotin synthase</fullName>
        <ecNumber evidence="3 13">2.8.1.6</ecNumber>
    </recommendedName>
</protein>
<evidence type="ECO:0000256" key="6">
    <source>
        <dbReference type="ARBA" id="ARBA00022691"/>
    </source>
</evidence>
<dbReference type="EMBL" id="FAUW01000006">
    <property type="protein sequence ID" value="CUU89507.1"/>
    <property type="molecule type" value="Genomic_DNA"/>
</dbReference>
<evidence type="ECO:0000313" key="16">
    <source>
        <dbReference type="EMBL" id="CUU89507.1"/>
    </source>
</evidence>
<dbReference type="InterPro" id="IPR024177">
    <property type="entry name" value="Biotin_synthase"/>
</dbReference>
<dbReference type="SMART" id="SM00729">
    <property type="entry name" value="Elp3"/>
    <property type="match status" value="1"/>
</dbReference>
<keyword evidence="9 13" id="KW-0093">Biotin biosynthesis</keyword>
<feature type="binding site" evidence="13 14">
    <location>
        <position position="26"/>
    </location>
    <ligand>
        <name>[4Fe-4S] cluster</name>
        <dbReference type="ChEBI" id="CHEBI:49883"/>
        <note>4Fe-4S-S-AdoMet</note>
    </ligand>
</feature>
<dbReference type="Pfam" id="PF04055">
    <property type="entry name" value="Radical_SAM"/>
    <property type="match status" value="1"/>
</dbReference>
<keyword evidence="5 13" id="KW-0808">Transferase</keyword>
<keyword evidence="10 13" id="KW-0408">Iron</keyword>
<evidence type="ECO:0000256" key="11">
    <source>
        <dbReference type="ARBA" id="ARBA00023014"/>
    </source>
</evidence>
<dbReference type="Pfam" id="PF06968">
    <property type="entry name" value="BATS"/>
    <property type="match status" value="1"/>
</dbReference>
<evidence type="ECO:0000256" key="13">
    <source>
        <dbReference type="HAMAP-Rule" id="MF_01694"/>
    </source>
</evidence>
<dbReference type="PIRSF" id="PIRSF001619">
    <property type="entry name" value="Biotin_synth"/>
    <property type="match status" value="1"/>
</dbReference>
<dbReference type="InterPro" id="IPR058240">
    <property type="entry name" value="rSAM_sf"/>
</dbReference>
<evidence type="ECO:0000256" key="14">
    <source>
        <dbReference type="PIRSR" id="PIRSR001619-1"/>
    </source>
</evidence>
<comment type="cofactor">
    <cofactor evidence="13 14">
        <name>[4Fe-4S] cluster</name>
        <dbReference type="ChEBI" id="CHEBI:49883"/>
    </cofactor>
    <text evidence="13 14">Binds 1 [4Fe-4S] cluster. The cluster is coordinated with 3 cysteines and an exchangeable S-adenosyl-L-methionine.</text>
</comment>
<feature type="binding site" evidence="13 14">
    <location>
        <position position="156"/>
    </location>
    <ligand>
        <name>[2Fe-2S] cluster</name>
        <dbReference type="ChEBI" id="CHEBI:190135"/>
    </ligand>
</feature>
<accession>A0A9W5EWI8</accession>
<evidence type="ECO:0000256" key="5">
    <source>
        <dbReference type="ARBA" id="ARBA00022679"/>
    </source>
</evidence>
<sequence>MTNKVVMLCAICNVSSGNCAEDCAYCTQSAHIKADINKFKQKSIEQILIEAKMARANEALGFCLVTSGRSLDDKKLDFICEAARVLQKEVPELLLIACNGSASYESLKELKKAGVFSYNHNLETSREFFPKICSTHSWDERFQTNLDAKRAGLELCCGGIYGLGESNEDRISFRNSLKELNPFTSPVNFFIPNPALKIKEPKLSPDEALGILNDTAKALPDTRIMVAGGREVVLGDRQYEILENGASAIVVGDYLTTSGEVASKDIAELKKRGFEFASQCH</sequence>
<dbReference type="InterPro" id="IPR006638">
    <property type="entry name" value="Elp3/MiaA/NifB-like_rSAM"/>
</dbReference>
<comment type="cofactor">
    <cofactor evidence="14">
        <name>[2Fe-2S] cluster</name>
        <dbReference type="ChEBI" id="CHEBI:190135"/>
    </cofactor>
    <text evidence="14">Binds 1 [2Fe-2S] cluster. The cluster is coordinated with 3 cysteines and 1 arginine.</text>
</comment>
<dbReference type="InterPro" id="IPR007197">
    <property type="entry name" value="rSAM"/>
</dbReference>
<feature type="domain" description="Radical SAM core" evidence="15">
    <location>
        <begin position="1"/>
        <end position="230"/>
    </location>
</feature>
<evidence type="ECO:0000256" key="12">
    <source>
        <dbReference type="ARBA" id="ARBA00051157"/>
    </source>
</evidence>
<feature type="binding site" evidence="13 14">
    <location>
        <position position="23"/>
    </location>
    <ligand>
        <name>[4Fe-4S] cluster</name>
        <dbReference type="ChEBI" id="CHEBI:49883"/>
        <note>4Fe-4S-S-AdoMet</note>
    </ligand>
</feature>
<dbReference type="GO" id="GO:0004076">
    <property type="term" value="F:biotin synthase activity"/>
    <property type="evidence" value="ECO:0007669"/>
    <property type="project" value="UniProtKB-UniRule"/>
</dbReference>
<evidence type="ECO:0000256" key="8">
    <source>
        <dbReference type="ARBA" id="ARBA00022723"/>
    </source>
</evidence>
<dbReference type="InterPro" id="IPR013785">
    <property type="entry name" value="Aldolase_TIM"/>
</dbReference>
<keyword evidence="18" id="KW-1185">Reference proteome</keyword>
<keyword evidence="6 13" id="KW-0949">S-adenosyl-L-methionine</keyword>
<evidence type="ECO:0000313" key="19">
    <source>
        <dbReference type="Proteomes" id="UP000052257"/>
    </source>
</evidence>
<dbReference type="Proteomes" id="UP000052237">
    <property type="component" value="Unassembled WGS sequence"/>
</dbReference>
<comment type="pathway">
    <text evidence="1 13">Cofactor biosynthesis; biotin biosynthesis; biotin from 7,8-diaminononanoate: step 2/2.</text>
</comment>
<comment type="caution">
    <text evidence="17">The sequence shown here is derived from an EMBL/GenBank/DDBJ whole genome shotgun (WGS) entry which is preliminary data.</text>
</comment>
<dbReference type="RefSeq" id="WP_059426763.1">
    <property type="nucleotide sequence ID" value="NZ_CP040464.1"/>
</dbReference>
<dbReference type="GO" id="GO:0009102">
    <property type="term" value="P:biotin biosynthetic process"/>
    <property type="evidence" value="ECO:0007669"/>
    <property type="project" value="UniProtKB-UniRule"/>
</dbReference>
<dbReference type="GO" id="GO:0005506">
    <property type="term" value="F:iron ion binding"/>
    <property type="evidence" value="ECO:0007669"/>
    <property type="project" value="UniProtKB-UniRule"/>
</dbReference>
<dbReference type="EMBL" id="FAVB01000010">
    <property type="protein sequence ID" value="CUU90593.1"/>
    <property type="molecule type" value="Genomic_DNA"/>
</dbReference>
<comment type="function">
    <text evidence="13">Catalyzes the conversion of dethiobiotin (DTB) to biotin by the insertion of a sulfur atom into dethiobiotin via a radical-based mechanism.</text>
</comment>
<evidence type="ECO:0000256" key="2">
    <source>
        <dbReference type="ARBA" id="ARBA00010765"/>
    </source>
</evidence>
<evidence type="ECO:0000256" key="9">
    <source>
        <dbReference type="ARBA" id="ARBA00022756"/>
    </source>
</evidence>
<dbReference type="SMART" id="SM00876">
    <property type="entry name" value="BATS"/>
    <property type="match status" value="1"/>
</dbReference>
<dbReference type="CDD" id="cd01335">
    <property type="entry name" value="Radical_SAM"/>
    <property type="match status" value="1"/>
</dbReference>
<dbReference type="InterPro" id="IPR002684">
    <property type="entry name" value="Biotin_synth/BioAB"/>
</dbReference>
<dbReference type="AlphaFoldDB" id="A0A0S4T167"/>
<comment type="caution">
    <text evidence="13">Lacks conserved residue(s) required for the propagation of feature annotation.</text>
</comment>
<dbReference type="SFLD" id="SFLDG01060">
    <property type="entry name" value="BATS_domain_containing"/>
    <property type="match status" value="1"/>
</dbReference>
<comment type="cofactor">
    <cofactor evidence="13">
        <name>[2Fe-2S] cluster</name>
        <dbReference type="ChEBI" id="CHEBI:190135"/>
    </cofactor>
    <text evidence="13">Binds 1 [2Fe-2S] cluster. The cluster is coordinated with 3 cysteines and 1 arginine.</text>
</comment>
<keyword evidence="8 13" id="KW-0479">Metal-binding</keyword>
<evidence type="ECO:0000256" key="10">
    <source>
        <dbReference type="ARBA" id="ARBA00023004"/>
    </source>
</evidence>
<dbReference type="NCBIfam" id="NF006308">
    <property type="entry name" value="PRK08508.1"/>
    <property type="match status" value="1"/>
</dbReference>
<dbReference type="SFLD" id="SFLDG01278">
    <property type="entry name" value="biotin_synthase_like"/>
    <property type="match status" value="1"/>
</dbReference>
<keyword evidence="4 13" id="KW-0004">4Fe-4S</keyword>
<comment type="catalytic activity">
    <reaction evidence="12 13">
        <text>(4R,5S)-dethiobiotin + (sulfur carrier)-SH + 2 reduced [2Fe-2S]-[ferredoxin] + 2 S-adenosyl-L-methionine = (sulfur carrier)-H + biotin + 2 5'-deoxyadenosine + 2 L-methionine + 2 oxidized [2Fe-2S]-[ferredoxin]</text>
        <dbReference type="Rhea" id="RHEA:22060"/>
        <dbReference type="Rhea" id="RHEA-COMP:10000"/>
        <dbReference type="Rhea" id="RHEA-COMP:10001"/>
        <dbReference type="Rhea" id="RHEA-COMP:14737"/>
        <dbReference type="Rhea" id="RHEA-COMP:14739"/>
        <dbReference type="ChEBI" id="CHEBI:17319"/>
        <dbReference type="ChEBI" id="CHEBI:29917"/>
        <dbReference type="ChEBI" id="CHEBI:33737"/>
        <dbReference type="ChEBI" id="CHEBI:33738"/>
        <dbReference type="ChEBI" id="CHEBI:57586"/>
        <dbReference type="ChEBI" id="CHEBI:57844"/>
        <dbReference type="ChEBI" id="CHEBI:59789"/>
        <dbReference type="ChEBI" id="CHEBI:64428"/>
        <dbReference type="ChEBI" id="CHEBI:149473"/>
        <dbReference type="EC" id="2.8.1.6"/>
    </reaction>
</comment>
<comment type="subunit">
    <text evidence="13">Homodimer.</text>
</comment>
<dbReference type="PANTHER" id="PTHR22976">
    <property type="entry name" value="BIOTIN SYNTHASE"/>
    <property type="match status" value="1"/>
</dbReference>